<dbReference type="GO" id="GO:0005829">
    <property type="term" value="C:cytosol"/>
    <property type="evidence" value="ECO:0007669"/>
    <property type="project" value="TreeGrafter"/>
</dbReference>
<dbReference type="PROSITE" id="PS50943">
    <property type="entry name" value="HTH_CROC1"/>
    <property type="match status" value="1"/>
</dbReference>
<dbReference type="GO" id="GO:0003700">
    <property type="term" value="F:DNA-binding transcription factor activity"/>
    <property type="evidence" value="ECO:0007669"/>
    <property type="project" value="TreeGrafter"/>
</dbReference>
<dbReference type="Gene3D" id="1.10.260.40">
    <property type="entry name" value="lambda repressor-like DNA-binding domains"/>
    <property type="match status" value="1"/>
</dbReference>
<dbReference type="PANTHER" id="PTHR46797:SF1">
    <property type="entry name" value="METHYLPHOSPHONATE SYNTHASE"/>
    <property type="match status" value="1"/>
</dbReference>
<accession>A0A9P4E252</accession>
<dbReference type="InterPro" id="IPR050807">
    <property type="entry name" value="TransReg_Diox_bact_type"/>
</dbReference>
<feature type="domain" description="HTH cro/C1-type" evidence="2">
    <location>
        <begin position="6"/>
        <end position="60"/>
    </location>
</feature>
<name>A0A9P4E252_9BACE</name>
<dbReference type="RefSeq" id="WP_149882906.1">
    <property type="nucleotide sequence ID" value="NZ_CACRTB010000007.1"/>
</dbReference>
<organism evidence="3 4">
    <name type="scientific">Bacteroides caccae</name>
    <dbReference type="NCBI Taxonomy" id="47678"/>
    <lineage>
        <taxon>Bacteria</taxon>
        <taxon>Pseudomonadati</taxon>
        <taxon>Bacteroidota</taxon>
        <taxon>Bacteroidia</taxon>
        <taxon>Bacteroidales</taxon>
        <taxon>Bacteroidaceae</taxon>
        <taxon>Bacteroides</taxon>
    </lineage>
</organism>
<dbReference type="PANTHER" id="PTHR46797">
    <property type="entry name" value="HTH-TYPE TRANSCRIPTIONAL REGULATOR"/>
    <property type="match status" value="1"/>
</dbReference>
<dbReference type="CDD" id="cd00093">
    <property type="entry name" value="HTH_XRE"/>
    <property type="match status" value="1"/>
</dbReference>
<dbReference type="AlphaFoldDB" id="A0A9P4E252"/>
<proteinExistence type="predicted"/>
<dbReference type="EMBL" id="VVYD01000001">
    <property type="protein sequence ID" value="KAA5504249.1"/>
    <property type="molecule type" value="Genomic_DNA"/>
</dbReference>
<dbReference type="InterPro" id="IPR001387">
    <property type="entry name" value="Cro/C1-type_HTH"/>
</dbReference>
<evidence type="ECO:0000259" key="2">
    <source>
        <dbReference type="PROSITE" id="PS50943"/>
    </source>
</evidence>
<comment type="caution">
    <text evidence="3">The sequence shown here is derived from an EMBL/GenBank/DDBJ whole genome shotgun (WGS) entry which is preliminary data.</text>
</comment>
<gene>
    <name evidence="3" type="ORF">F2Y31_03205</name>
</gene>
<dbReference type="InterPro" id="IPR010982">
    <property type="entry name" value="Lambda_DNA-bd_dom_sf"/>
</dbReference>
<protein>
    <submittedName>
        <fullName evidence="3">Helix-turn-helix transcriptional regulator</fullName>
    </submittedName>
</protein>
<reference evidence="3 4" key="1">
    <citation type="journal article" date="2019" name="Nat. Med.">
        <title>A library of human gut bacterial isolates paired with longitudinal multiomics data enables mechanistic microbiome research.</title>
        <authorList>
            <person name="Poyet M."/>
            <person name="Groussin M."/>
            <person name="Gibbons S.M."/>
            <person name="Avila-Pacheco J."/>
            <person name="Jiang X."/>
            <person name="Kearney S.M."/>
            <person name="Perrotta A.R."/>
            <person name="Berdy B."/>
            <person name="Zhao S."/>
            <person name="Lieberman T.D."/>
            <person name="Swanson P.K."/>
            <person name="Smith M."/>
            <person name="Roesemann S."/>
            <person name="Alexander J.E."/>
            <person name="Rich S.A."/>
            <person name="Livny J."/>
            <person name="Vlamakis H."/>
            <person name="Clish C."/>
            <person name="Bullock K."/>
            <person name="Deik A."/>
            <person name="Scott J."/>
            <person name="Pierce K.A."/>
            <person name="Xavier R.J."/>
            <person name="Alm E.J."/>
        </authorList>
    </citation>
    <scope>NUCLEOTIDE SEQUENCE [LARGE SCALE GENOMIC DNA]</scope>
    <source>
        <strain evidence="3 4">BIOML-A19</strain>
    </source>
</reference>
<evidence type="ECO:0000313" key="3">
    <source>
        <dbReference type="EMBL" id="KAA5504249.1"/>
    </source>
</evidence>
<dbReference type="GO" id="GO:0003677">
    <property type="term" value="F:DNA binding"/>
    <property type="evidence" value="ECO:0007669"/>
    <property type="project" value="UniProtKB-KW"/>
</dbReference>
<dbReference type="SUPFAM" id="SSF47413">
    <property type="entry name" value="lambda repressor-like DNA-binding domains"/>
    <property type="match status" value="1"/>
</dbReference>
<dbReference type="Pfam" id="PF01381">
    <property type="entry name" value="HTH_3"/>
    <property type="match status" value="1"/>
</dbReference>
<sequence length="104" mass="11656">MVNLRIKDICAQKGITQKSLSEMIEVSTTSLSRIITGEQKPSLDTLEKVATALNVPISSLFEAERDFIAFVRRNGETFTFETEEALKAYAETLPVSDRTNKKED</sequence>
<keyword evidence="1" id="KW-0238">DNA-binding</keyword>
<evidence type="ECO:0000313" key="4">
    <source>
        <dbReference type="Proteomes" id="UP000368418"/>
    </source>
</evidence>
<evidence type="ECO:0000256" key="1">
    <source>
        <dbReference type="ARBA" id="ARBA00023125"/>
    </source>
</evidence>
<dbReference type="SMART" id="SM00530">
    <property type="entry name" value="HTH_XRE"/>
    <property type="match status" value="1"/>
</dbReference>
<dbReference type="Proteomes" id="UP000368418">
    <property type="component" value="Unassembled WGS sequence"/>
</dbReference>